<proteinExistence type="predicted"/>
<protein>
    <submittedName>
        <fullName evidence="1">Uncharacterized protein</fullName>
    </submittedName>
</protein>
<accession>Q01ZG1</accession>
<dbReference type="HOGENOM" id="CLU_1383374_0_0_0"/>
<dbReference type="KEGG" id="sus:Acid_3987"/>
<sequence length="206" mass="23504">MENTTLEHTDDYAVMLDLGAALGQNHAFGLVAGRCSAAQAAMLQRLRQEKKYLLCSANWREFCTDFLRISGSEANRLIGLWEEFGPEYFEIAQLMRISPESYRAIAPAVKDGALHHNGEAIEFDQQNSRRLATAVSELRNTRQKKPKPQLPMHERIAHLDRRCSWIIAEFEEISRKESAGENWLQFTSVLTRVRTELARIEAENGL</sequence>
<reference evidence="1" key="1">
    <citation type="submission" date="2006-10" db="EMBL/GenBank/DDBJ databases">
        <title>Complete sequence of Solibacter usitatus Ellin6076.</title>
        <authorList>
            <consortium name="US DOE Joint Genome Institute"/>
            <person name="Copeland A."/>
            <person name="Lucas S."/>
            <person name="Lapidus A."/>
            <person name="Barry K."/>
            <person name="Detter J.C."/>
            <person name="Glavina del Rio T."/>
            <person name="Hammon N."/>
            <person name="Israni S."/>
            <person name="Dalin E."/>
            <person name="Tice H."/>
            <person name="Pitluck S."/>
            <person name="Thompson L.S."/>
            <person name="Brettin T."/>
            <person name="Bruce D."/>
            <person name="Han C."/>
            <person name="Tapia R."/>
            <person name="Gilna P."/>
            <person name="Schmutz J."/>
            <person name="Larimer F."/>
            <person name="Land M."/>
            <person name="Hauser L."/>
            <person name="Kyrpides N."/>
            <person name="Mikhailova N."/>
            <person name="Janssen P.H."/>
            <person name="Kuske C.R."/>
            <person name="Richardson P."/>
        </authorList>
    </citation>
    <scope>NUCLEOTIDE SEQUENCE</scope>
    <source>
        <strain evidence="1">Ellin6076</strain>
    </source>
</reference>
<evidence type="ECO:0000313" key="1">
    <source>
        <dbReference type="EMBL" id="ABJ84954.1"/>
    </source>
</evidence>
<organism evidence="1">
    <name type="scientific">Solibacter usitatus (strain Ellin6076)</name>
    <dbReference type="NCBI Taxonomy" id="234267"/>
    <lineage>
        <taxon>Bacteria</taxon>
        <taxon>Pseudomonadati</taxon>
        <taxon>Acidobacteriota</taxon>
        <taxon>Terriglobia</taxon>
        <taxon>Bryobacterales</taxon>
        <taxon>Solibacteraceae</taxon>
        <taxon>Candidatus Solibacter</taxon>
    </lineage>
</organism>
<name>Q01ZG1_SOLUE</name>
<dbReference type="InParanoid" id="Q01ZG1"/>
<gene>
    <name evidence="1" type="ordered locus">Acid_3987</name>
</gene>
<dbReference type="STRING" id="234267.Acid_3987"/>
<dbReference type="EMBL" id="CP000473">
    <property type="protein sequence ID" value="ABJ84954.1"/>
    <property type="molecule type" value="Genomic_DNA"/>
</dbReference>
<dbReference type="AlphaFoldDB" id="Q01ZG1"/>